<protein>
    <submittedName>
        <fullName evidence="1">DUF2793 domain-containing protein</fullName>
    </submittedName>
</protein>
<comment type="caution">
    <text evidence="1">The sequence shown here is derived from an EMBL/GenBank/DDBJ whole genome shotgun (WGS) entry which is preliminary data.</text>
</comment>
<dbReference type="RefSeq" id="WP_379486275.1">
    <property type="nucleotide sequence ID" value="NZ_JBHLWK010000007.1"/>
</dbReference>
<proteinExistence type="predicted"/>
<dbReference type="InterPro" id="IPR021251">
    <property type="entry name" value="DUF2793"/>
</dbReference>
<evidence type="ECO:0000313" key="2">
    <source>
        <dbReference type="Proteomes" id="UP001589798"/>
    </source>
</evidence>
<organism evidence="1 2">
    <name type="scientific">Novosphingobium soli</name>
    <dbReference type="NCBI Taxonomy" id="574956"/>
    <lineage>
        <taxon>Bacteria</taxon>
        <taxon>Pseudomonadati</taxon>
        <taxon>Pseudomonadota</taxon>
        <taxon>Alphaproteobacteria</taxon>
        <taxon>Sphingomonadales</taxon>
        <taxon>Sphingomonadaceae</taxon>
        <taxon>Novosphingobium</taxon>
    </lineage>
</organism>
<dbReference type="Pfam" id="PF10983">
    <property type="entry name" value="DUF2793"/>
    <property type="match status" value="1"/>
</dbReference>
<dbReference type="EMBL" id="JBHLWK010000007">
    <property type="protein sequence ID" value="MFC0203503.1"/>
    <property type="molecule type" value="Genomic_DNA"/>
</dbReference>
<accession>A0ABV6CRZ7</accession>
<gene>
    <name evidence="1" type="ORF">ACFFJC_04355</name>
</gene>
<dbReference type="Proteomes" id="UP001589798">
    <property type="component" value="Unassembled WGS sequence"/>
</dbReference>
<keyword evidence="2" id="KW-1185">Reference proteome</keyword>
<sequence length="152" mass="15894">MTDPFPFASATSRFALPLLHAGQAEKEVVVNEALARADALMHCAIQGETATPPEFSVDGQAWLVAAGATEAWQGQAGSIARRHGSGWIFAEPCDGLRVFDLSAGQEMLFFGGWRKASLPLEPLGGTSVDGEARAAINDLVSALQALGIFPAA</sequence>
<evidence type="ECO:0000313" key="1">
    <source>
        <dbReference type="EMBL" id="MFC0203503.1"/>
    </source>
</evidence>
<name>A0ABV6CRZ7_9SPHN</name>
<reference evidence="1 2" key="1">
    <citation type="submission" date="2024-09" db="EMBL/GenBank/DDBJ databases">
        <authorList>
            <person name="Sun Q."/>
            <person name="Mori K."/>
        </authorList>
    </citation>
    <scope>NUCLEOTIDE SEQUENCE [LARGE SCALE GENOMIC DNA]</scope>
    <source>
        <strain evidence="1 2">CCM 7706</strain>
    </source>
</reference>